<proteinExistence type="predicted"/>
<accession>A0A1I0S2I6</accession>
<reference evidence="10" key="1">
    <citation type="submission" date="2016-10" db="EMBL/GenBank/DDBJ databases">
        <authorList>
            <person name="Varghese N."/>
            <person name="Submissions S."/>
        </authorList>
    </citation>
    <scope>NUCLEOTIDE SEQUENCE [LARGE SCALE GENOMIC DNA]</scope>
    <source>
        <strain evidence="10">DSM 17724</strain>
    </source>
</reference>
<evidence type="ECO:0000256" key="2">
    <source>
        <dbReference type="ARBA" id="ARBA00022475"/>
    </source>
</evidence>
<sequence length="597" mass="69770">MRKHKFFQLNKQPLLILAVCFIVGVLLQDKLSLDKNYIYLVIGICLLVFIATFFKSYFLHKAKPYLLGIMFFGIGIILHFFNSFSPQSLSVPRNEFIIFKISKKLNSTEKNKKYEAVINVDKKTVNAVLYVPKDHQELDFNHYYKTKAFITSPKPAKYDFQFDYAKYLKRKSIDYQCYSNGDILSAGRKDVSFIEKFSQKRLELLQNIDKSEISQKTKDFLKGIILADRTEIDSQTIQDFNRSGLVHFLAISGTHIVVIFGLFYFLLMKFFPLKFRKYAIILSLIFIWLFALLIGLGNSVVRSCVMLSVYFVYVLLQRKPDVLHSLALSAFIILIFDTQQIFDVGFQLSFLAVLGIFWLNQPILKYFPKQNNWFKKLIFNTISISVSAQLATLPLVLYYFHQFSLISIVANFFIVPFSEIIIVFSFVMTGLIAFSLDFTLINTVYDYIIQILLKVIHWFADFDSVFFENIPMNLAEVFSLFLIVYLMRFAILKYNFKNLARLMMAVLTFFILRIGFNFYENQKTEILVHDFSKNKVLSIKEGNKVCFWIKENSDKQKITQFIINPYCSSRRLDNVEMKVAPKSARQVVYDGKIYEIN</sequence>
<keyword evidence="4 6" id="KW-1133">Transmembrane helix</keyword>
<keyword evidence="2" id="KW-1003">Cell membrane</keyword>
<name>A0A1I0S2I6_9FLAO</name>
<feature type="transmembrane region" description="Helical" evidence="6">
    <location>
        <begin position="472"/>
        <end position="492"/>
    </location>
</feature>
<feature type="transmembrane region" description="Helical" evidence="6">
    <location>
        <begin position="499"/>
        <end position="519"/>
    </location>
</feature>
<feature type="transmembrane region" description="Helical" evidence="6">
    <location>
        <begin position="348"/>
        <end position="367"/>
    </location>
</feature>
<dbReference type="Proteomes" id="UP000199469">
    <property type="component" value="Unassembled WGS sequence"/>
</dbReference>
<dbReference type="Pfam" id="PF13567">
    <property type="entry name" value="DUF4131"/>
    <property type="match status" value="1"/>
</dbReference>
<dbReference type="AlphaFoldDB" id="A0A1I0S2I6"/>
<feature type="transmembrane region" description="Helical" evidence="6">
    <location>
        <begin position="406"/>
        <end position="432"/>
    </location>
</feature>
<dbReference type="NCBIfam" id="TIGR00360">
    <property type="entry name" value="ComEC_N-term"/>
    <property type="match status" value="1"/>
</dbReference>
<evidence type="ECO:0000313" key="10">
    <source>
        <dbReference type="Proteomes" id="UP000199469"/>
    </source>
</evidence>
<dbReference type="PANTHER" id="PTHR30619">
    <property type="entry name" value="DNA INTERNALIZATION/COMPETENCE PROTEIN COMEC/REC2"/>
    <property type="match status" value="1"/>
</dbReference>
<dbReference type="InterPro" id="IPR052159">
    <property type="entry name" value="Competence_DNA_uptake"/>
</dbReference>
<evidence type="ECO:0000256" key="1">
    <source>
        <dbReference type="ARBA" id="ARBA00004651"/>
    </source>
</evidence>
<dbReference type="GO" id="GO:0005886">
    <property type="term" value="C:plasma membrane"/>
    <property type="evidence" value="ECO:0007669"/>
    <property type="project" value="UniProtKB-SubCell"/>
</dbReference>
<evidence type="ECO:0000256" key="4">
    <source>
        <dbReference type="ARBA" id="ARBA00022989"/>
    </source>
</evidence>
<feature type="transmembrane region" description="Helical" evidence="6">
    <location>
        <begin position="37"/>
        <end position="58"/>
    </location>
</feature>
<organism evidence="9 10">
    <name type="scientific">Chryseobacterium wanjuense</name>
    <dbReference type="NCBI Taxonomy" id="356305"/>
    <lineage>
        <taxon>Bacteria</taxon>
        <taxon>Pseudomonadati</taxon>
        <taxon>Bacteroidota</taxon>
        <taxon>Flavobacteriia</taxon>
        <taxon>Flavobacteriales</taxon>
        <taxon>Weeksellaceae</taxon>
        <taxon>Chryseobacterium group</taxon>
        <taxon>Chryseobacterium</taxon>
    </lineage>
</organism>
<keyword evidence="10" id="KW-1185">Reference proteome</keyword>
<evidence type="ECO:0000256" key="6">
    <source>
        <dbReference type="SAM" id="Phobius"/>
    </source>
</evidence>
<evidence type="ECO:0000256" key="5">
    <source>
        <dbReference type="ARBA" id="ARBA00023136"/>
    </source>
</evidence>
<comment type="subcellular location">
    <subcellularLocation>
        <location evidence="1">Cell membrane</location>
        <topology evidence="1">Multi-pass membrane protein</topology>
    </subcellularLocation>
</comment>
<feature type="transmembrane region" description="Helical" evidence="6">
    <location>
        <begin position="245"/>
        <end position="266"/>
    </location>
</feature>
<dbReference type="InterPro" id="IPR025405">
    <property type="entry name" value="DUF4131"/>
</dbReference>
<feature type="transmembrane region" description="Helical" evidence="6">
    <location>
        <begin position="379"/>
        <end position="400"/>
    </location>
</feature>
<keyword evidence="3 6" id="KW-0812">Transmembrane</keyword>
<evidence type="ECO:0000256" key="3">
    <source>
        <dbReference type="ARBA" id="ARBA00022692"/>
    </source>
</evidence>
<feature type="transmembrane region" description="Helical" evidence="6">
    <location>
        <begin position="444"/>
        <end position="460"/>
    </location>
</feature>
<evidence type="ECO:0000259" key="7">
    <source>
        <dbReference type="Pfam" id="PF03772"/>
    </source>
</evidence>
<protein>
    <submittedName>
        <fullName evidence="9">Competence protein ComEC</fullName>
    </submittedName>
</protein>
<keyword evidence="5 6" id="KW-0472">Membrane</keyword>
<dbReference type="STRING" id="356305.SAMN05421841_3956"/>
<feature type="transmembrane region" description="Helical" evidence="6">
    <location>
        <begin position="278"/>
        <end position="294"/>
    </location>
</feature>
<dbReference type="EMBL" id="FOIU01000004">
    <property type="protein sequence ID" value="SEW48979.1"/>
    <property type="molecule type" value="Genomic_DNA"/>
</dbReference>
<feature type="domain" description="ComEC/Rec2-related protein" evidence="7">
    <location>
        <begin position="225"/>
        <end position="488"/>
    </location>
</feature>
<dbReference type="Pfam" id="PF03772">
    <property type="entry name" value="Competence"/>
    <property type="match status" value="1"/>
</dbReference>
<gene>
    <name evidence="9" type="ORF">SAMN05421841_3956</name>
</gene>
<evidence type="ECO:0000259" key="8">
    <source>
        <dbReference type="Pfam" id="PF13567"/>
    </source>
</evidence>
<evidence type="ECO:0000313" key="9">
    <source>
        <dbReference type="EMBL" id="SEW48979.1"/>
    </source>
</evidence>
<dbReference type="PANTHER" id="PTHR30619:SF1">
    <property type="entry name" value="RECOMBINATION PROTEIN 2"/>
    <property type="match status" value="1"/>
</dbReference>
<dbReference type="InterPro" id="IPR004477">
    <property type="entry name" value="ComEC_N"/>
</dbReference>
<feature type="transmembrane region" description="Helical" evidence="6">
    <location>
        <begin position="65"/>
        <end position="84"/>
    </location>
</feature>
<feature type="domain" description="DUF4131" evidence="8">
    <location>
        <begin position="39"/>
        <end position="182"/>
    </location>
</feature>